<dbReference type="CDD" id="cd06257">
    <property type="entry name" value="DnaJ"/>
    <property type="match status" value="1"/>
</dbReference>
<accession>A0A8S9PQK9</accession>
<evidence type="ECO:0000313" key="2">
    <source>
        <dbReference type="EMBL" id="KAF3526103.1"/>
    </source>
</evidence>
<feature type="region of interest" description="Disordered" evidence="1">
    <location>
        <begin position="1"/>
        <end position="21"/>
    </location>
</feature>
<evidence type="ECO:0000256" key="1">
    <source>
        <dbReference type="SAM" id="MobiDB-lite"/>
    </source>
</evidence>
<organism evidence="2 3">
    <name type="scientific">Brassica cretica</name>
    <name type="common">Mustard</name>
    <dbReference type="NCBI Taxonomy" id="69181"/>
    <lineage>
        <taxon>Eukaryota</taxon>
        <taxon>Viridiplantae</taxon>
        <taxon>Streptophyta</taxon>
        <taxon>Embryophyta</taxon>
        <taxon>Tracheophyta</taxon>
        <taxon>Spermatophyta</taxon>
        <taxon>Magnoliopsida</taxon>
        <taxon>eudicotyledons</taxon>
        <taxon>Gunneridae</taxon>
        <taxon>Pentapetalae</taxon>
        <taxon>rosids</taxon>
        <taxon>malvids</taxon>
        <taxon>Brassicales</taxon>
        <taxon>Brassicaceae</taxon>
        <taxon>Brassiceae</taxon>
        <taxon>Brassica</taxon>
    </lineage>
</organism>
<dbReference type="Proteomes" id="UP000712600">
    <property type="component" value="Unassembled WGS sequence"/>
</dbReference>
<dbReference type="InterPro" id="IPR001623">
    <property type="entry name" value="DnaJ_domain"/>
</dbReference>
<dbReference type="AlphaFoldDB" id="A0A8S9PQK9"/>
<dbReference type="EMBL" id="QGKX02001347">
    <property type="protein sequence ID" value="KAF3526103.1"/>
    <property type="molecule type" value="Genomic_DNA"/>
</dbReference>
<dbReference type="GO" id="GO:0005783">
    <property type="term" value="C:endoplasmic reticulum"/>
    <property type="evidence" value="ECO:0007669"/>
    <property type="project" value="TreeGrafter"/>
</dbReference>
<comment type="caution">
    <text evidence="2">The sequence shown here is derived from an EMBL/GenBank/DDBJ whole genome shotgun (WGS) entry which is preliminary data.</text>
</comment>
<evidence type="ECO:0008006" key="4">
    <source>
        <dbReference type="Google" id="ProtNLM"/>
    </source>
</evidence>
<dbReference type="InterPro" id="IPR036869">
    <property type="entry name" value="J_dom_sf"/>
</dbReference>
<dbReference type="PANTHER" id="PTHR13448">
    <property type="entry name" value="TRANSMEMBRANE PROTEIN 214"/>
    <property type="match status" value="1"/>
</dbReference>
<dbReference type="GO" id="GO:0005794">
    <property type="term" value="C:Golgi apparatus"/>
    <property type="evidence" value="ECO:0007669"/>
    <property type="project" value="TreeGrafter"/>
</dbReference>
<dbReference type="InterPro" id="IPR019308">
    <property type="entry name" value="TMEM214"/>
</dbReference>
<dbReference type="PANTHER" id="PTHR13448:SF14">
    <property type="entry name" value="F26K24.17 PROTEIN"/>
    <property type="match status" value="1"/>
</dbReference>
<dbReference type="SUPFAM" id="SSF46565">
    <property type="entry name" value="Chaperone J-domain"/>
    <property type="match status" value="1"/>
</dbReference>
<gene>
    <name evidence="2" type="ORF">F2Q69_00051453</name>
</gene>
<reference evidence="2" key="1">
    <citation type="submission" date="2019-12" db="EMBL/GenBank/DDBJ databases">
        <title>Genome sequencing and annotation of Brassica cretica.</title>
        <authorList>
            <person name="Studholme D.J."/>
            <person name="Sarris P."/>
        </authorList>
    </citation>
    <scope>NUCLEOTIDE SEQUENCE</scope>
    <source>
        <strain evidence="2">PFS-109/04</strain>
        <tissue evidence="2">Leaf</tissue>
    </source>
</reference>
<protein>
    <recommendedName>
        <fullName evidence="4">J domain-containing protein</fullName>
    </recommendedName>
</protein>
<sequence length="305" mass="35085">MIRSFRFRAPTNHPGSSIKTDHSHRLIRFPTRCSSPDLSHYTVLGLTPFASQAEVKRAFKRLALKCLMQKFENQEEEEVEELTELDETDEWEEWMGFEESSEKETLMELKGDGVVRNKNLKAKKKTKEQATLKNMMDHCDGAAKNKNLKADETEKPIVVSLEEAVAKMEPSHLAGFLNFRSVPNLDLLIFYFYFEFAFDQVSWTWVKMFKESPLSTLINVPLSHISKPLYEVSVDWIKQHPIKGFSHIVSWTCDPIVKNLASGGDNALEAHFVVLAMVLRARPDSLIEVFPSLRDKHMYQGPNKH</sequence>
<evidence type="ECO:0000313" key="3">
    <source>
        <dbReference type="Proteomes" id="UP000712600"/>
    </source>
</evidence>
<dbReference type="Gene3D" id="1.10.287.110">
    <property type="entry name" value="DnaJ domain"/>
    <property type="match status" value="1"/>
</dbReference>
<name>A0A8S9PQK9_BRACR</name>
<proteinExistence type="predicted"/>